<keyword evidence="4" id="KW-1185">Reference proteome</keyword>
<organism evidence="3 4">
    <name type="scientific">Sphaerosporella brunnea</name>
    <dbReference type="NCBI Taxonomy" id="1250544"/>
    <lineage>
        <taxon>Eukaryota</taxon>
        <taxon>Fungi</taxon>
        <taxon>Dikarya</taxon>
        <taxon>Ascomycota</taxon>
        <taxon>Pezizomycotina</taxon>
        <taxon>Pezizomycetes</taxon>
        <taxon>Pezizales</taxon>
        <taxon>Pyronemataceae</taxon>
        <taxon>Sphaerosporella</taxon>
    </lineage>
</organism>
<dbReference type="Gene3D" id="3.40.50.1820">
    <property type="entry name" value="alpha/beta hydrolase"/>
    <property type="match status" value="1"/>
</dbReference>
<dbReference type="AlphaFoldDB" id="A0A5J5F696"/>
<dbReference type="InterPro" id="IPR050565">
    <property type="entry name" value="LYPA1-2/EST-like"/>
</dbReference>
<dbReference type="EMBL" id="VXIS01000024">
    <property type="protein sequence ID" value="KAA8912444.1"/>
    <property type="molecule type" value="Genomic_DNA"/>
</dbReference>
<dbReference type="InterPro" id="IPR003140">
    <property type="entry name" value="PLipase/COase/thioEstase"/>
</dbReference>
<gene>
    <name evidence="3" type="ORF">FN846DRAFT_307749</name>
</gene>
<dbReference type="InterPro" id="IPR029058">
    <property type="entry name" value="AB_hydrolase_fold"/>
</dbReference>
<sequence length="246" mass="26426">MATIPRIPEPKDFSKDLVVTINGPANDKPAANILILLHGLGDTHSPFAALGKNFNFPETASLAVRAPSKLPFDENGYHWGNDLIFDSSSGGLDMEADFTTTHKLLKTIIDDVLVDKCGWNRRAIFFIGMGQGGMVALDLASRLPAAEGEFGGVVSLGGPLPNAAPSPHPKAKTPVMAMGAEKNSAITEGAEARLKNVFEFVEVVKWHGRKEDGMMKNKEEAMPMMQFMARRLRSNAGIPAGAVELS</sequence>
<dbReference type="Pfam" id="PF02230">
    <property type="entry name" value="Abhydrolase_2"/>
    <property type="match status" value="1"/>
</dbReference>
<dbReference type="PANTHER" id="PTHR10655:SF67">
    <property type="entry name" value="PHOSPHOLIPASE_CARBOXYLESTERASE SUPERFAMILY (AFU_ORTHOLOGUE AFUA_5G09340)"/>
    <property type="match status" value="1"/>
</dbReference>
<evidence type="ECO:0000313" key="3">
    <source>
        <dbReference type="EMBL" id="KAA8912444.1"/>
    </source>
</evidence>
<protein>
    <submittedName>
        <fullName evidence="3">Phospholipase/Carboxylesterase-domain-containing protein</fullName>
    </submittedName>
</protein>
<comment type="caution">
    <text evidence="3">The sequence shown here is derived from an EMBL/GenBank/DDBJ whole genome shotgun (WGS) entry which is preliminary data.</text>
</comment>
<dbReference type="GO" id="GO:0052689">
    <property type="term" value="F:carboxylic ester hydrolase activity"/>
    <property type="evidence" value="ECO:0007669"/>
    <property type="project" value="TreeGrafter"/>
</dbReference>
<dbReference type="SUPFAM" id="SSF53474">
    <property type="entry name" value="alpha/beta-Hydrolases"/>
    <property type="match status" value="1"/>
</dbReference>
<dbReference type="PANTHER" id="PTHR10655">
    <property type="entry name" value="LYSOPHOSPHOLIPASE-RELATED"/>
    <property type="match status" value="1"/>
</dbReference>
<dbReference type="Proteomes" id="UP000326924">
    <property type="component" value="Unassembled WGS sequence"/>
</dbReference>
<comment type="similarity">
    <text evidence="1">Belongs to the AB hydrolase superfamily. AB hydrolase 2 family.</text>
</comment>
<evidence type="ECO:0000259" key="2">
    <source>
        <dbReference type="Pfam" id="PF02230"/>
    </source>
</evidence>
<feature type="domain" description="Phospholipase/carboxylesterase/thioesterase" evidence="2">
    <location>
        <begin position="26"/>
        <end position="178"/>
    </location>
</feature>
<dbReference type="InParanoid" id="A0A5J5F696"/>
<name>A0A5J5F696_9PEZI</name>
<proteinExistence type="inferred from homology"/>
<reference evidence="3 4" key="1">
    <citation type="submission" date="2019-09" db="EMBL/GenBank/DDBJ databases">
        <title>Draft genome of the ectomycorrhizal ascomycete Sphaerosporella brunnea.</title>
        <authorList>
            <consortium name="DOE Joint Genome Institute"/>
            <person name="Benucci G.M."/>
            <person name="Marozzi G."/>
            <person name="Antonielli L."/>
            <person name="Sanchez S."/>
            <person name="Marco P."/>
            <person name="Wang X."/>
            <person name="Falini L.B."/>
            <person name="Barry K."/>
            <person name="Haridas S."/>
            <person name="Lipzen A."/>
            <person name="Labutti K."/>
            <person name="Grigoriev I.V."/>
            <person name="Murat C."/>
            <person name="Martin F."/>
            <person name="Albertini E."/>
            <person name="Donnini D."/>
            <person name="Bonito G."/>
        </authorList>
    </citation>
    <scope>NUCLEOTIDE SEQUENCE [LARGE SCALE GENOMIC DNA]</scope>
    <source>
        <strain evidence="3 4">Sb_GMNB300</strain>
    </source>
</reference>
<accession>A0A5J5F696</accession>
<evidence type="ECO:0000256" key="1">
    <source>
        <dbReference type="ARBA" id="ARBA00006499"/>
    </source>
</evidence>
<dbReference type="OrthoDB" id="437457at2759"/>
<dbReference type="GO" id="GO:0008474">
    <property type="term" value="F:palmitoyl-(protein) hydrolase activity"/>
    <property type="evidence" value="ECO:0007669"/>
    <property type="project" value="TreeGrafter"/>
</dbReference>
<evidence type="ECO:0000313" key="4">
    <source>
        <dbReference type="Proteomes" id="UP000326924"/>
    </source>
</evidence>
<dbReference type="GO" id="GO:0005737">
    <property type="term" value="C:cytoplasm"/>
    <property type="evidence" value="ECO:0007669"/>
    <property type="project" value="TreeGrafter"/>
</dbReference>